<evidence type="ECO:0000313" key="15">
    <source>
        <dbReference type="EMBL" id="OEY70965.1"/>
    </source>
</evidence>
<keyword evidence="8 13" id="KW-0472">Membrane</keyword>
<feature type="signal peptide" evidence="14">
    <location>
        <begin position="1"/>
        <end position="26"/>
    </location>
</feature>
<evidence type="ECO:0000256" key="10">
    <source>
        <dbReference type="ARBA" id="ARBA00023186"/>
    </source>
</evidence>
<comment type="function">
    <text evidence="13">Plays a critical role in the incorporation of lipoproteins in the outer membrane after they are released by the LolA protein.</text>
</comment>
<dbReference type="InterPro" id="IPR029046">
    <property type="entry name" value="LolA/LolB/LppX"/>
</dbReference>
<dbReference type="EMBL" id="MKEK01000001">
    <property type="protein sequence ID" value="OEY70965.1"/>
    <property type="molecule type" value="Genomic_DNA"/>
</dbReference>
<evidence type="ECO:0000256" key="5">
    <source>
        <dbReference type="ARBA" id="ARBA00022448"/>
    </source>
</evidence>
<dbReference type="NCBIfam" id="TIGR00548">
    <property type="entry name" value="lolB"/>
    <property type="match status" value="1"/>
</dbReference>
<dbReference type="Proteomes" id="UP000242258">
    <property type="component" value="Unassembled WGS sequence"/>
</dbReference>
<evidence type="ECO:0000256" key="12">
    <source>
        <dbReference type="ARBA" id="ARBA00023288"/>
    </source>
</evidence>
<dbReference type="GO" id="GO:0009279">
    <property type="term" value="C:cell outer membrane"/>
    <property type="evidence" value="ECO:0007669"/>
    <property type="project" value="UniProtKB-SubCell"/>
</dbReference>
<comment type="subcellular location">
    <subcellularLocation>
        <location evidence="1 13">Cell outer membrane</location>
        <topology evidence="1 13">Lipid-anchor</topology>
    </subcellularLocation>
</comment>
<evidence type="ECO:0000256" key="6">
    <source>
        <dbReference type="ARBA" id="ARBA00022729"/>
    </source>
</evidence>
<evidence type="ECO:0000256" key="8">
    <source>
        <dbReference type="ARBA" id="ARBA00023136"/>
    </source>
</evidence>
<dbReference type="CDD" id="cd16326">
    <property type="entry name" value="LolB"/>
    <property type="match status" value="1"/>
</dbReference>
<dbReference type="STRING" id="1628148.BI198_05825"/>
<keyword evidence="16" id="KW-1185">Reference proteome</keyword>
<evidence type="ECO:0000256" key="14">
    <source>
        <dbReference type="SAM" id="SignalP"/>
    </source>
</evidence>
<evidence type="ECO:0000313" key="16">
    <source>
        <dbReference type="Proteomes" id="UP000242258"/>
    </source>
</evidence>
<dbReference type="PROSITE" id="PS51257">
    <property type="entry name" value="PROKAR_LIPOPROTEIN"/>
    <property type="match status" value="1"/>
</dbReference>
<protein>
    <recommendedName>
        <fullName evidence="4 13">Outer-membrane lipoprotein LolB</fullName>
    </recommendedName>
</protein>
<evidence type="ECO:0000256" key="1">
    <source>
        <dbReference type="ARBA" id="ARBA00004459"/>
    </source>
</evidence>
<evidence type="ECO:0000256" key="9">
    <source>
        <dbReference type="ARBA" id="ARBA00023139"/>
    </source>
</evidence>
<accession>A0A1E7Q9U7</accession>
<organism evidence="15 16">
    <name type="scientific">Rheinheimera salexigens</name>
    <dbReference type="NCBI Taxonomy" id="1628148"/>
    <lineage>
        <taxon>Bacteria</taxon>
        <taxon>Pseudomonadati</taxon>
        <taxon>Pseudomonadota</taxon>
        <taxon>Gammaproteobacteria</taxon>
        <taxon>Chromatiales</taxon>
        <taxon>Chromatiaceae</taxon>
        <taxon>Rheinheimera</taxon>
    </lineage>
</organism>
<dbReference type="AlphaFoldDB" id="A0A1E7Q9U7"/>
<dbReference type="Pfam" id="PF03550">
    <property type="entry name" value="LolB"/>
    <property type="match status" value="1"/>
</dbReference>
<keyword evidence="10 13" id="KW-0143">Chaperone</keyword>
<reference evidence="16" key="1">
    <citation type="submission" date="2016-09" db="EMBL/GenBank/DDBJ databases">
        <authorList>
            <person name="Wan X."/>
            <person name="Hou S."/>
        </authorList>
    </citation>
    <scope>NUCLEOTIDE SEQUENCE [LARGE SCALE GENOMIC DNA]</scope>
    <source>
        <strain evidence="16">KH87</strain>
    </source>
</reference>
<comment type="subunit">
    <text evidence="3 13">Monomer.</text>
</comment>
<comment type="similarity">
    <text evidence="2 13">Belongs to the LolB family.</text>
</comment>
<dbReference type="Gene3D" id="2.50.20.10">
    <property type="entry name" value="Lipoprotein localisation LolA/LolB/LppX"/>
    <property type="match status" value="1"/>
</dbReference>
<dbReference type="HAMAP" id="MF_00233">
    <property type="entry name" value="LolB"/>
    <property type="match status" value="1"/>
</dbReference>
<keyword evidence="12 13" id="KW-0449">Lipoprotein</keyword>
<dbReference type="OrthoDB" id="9797618at2"/>
<keyword evidence="11 13" id="KW-0998">Cell outer membrane</keyword>
<proteinExistence type="inferred from homology"/>
<evidence type="ECO:0000256" key="4">
    <source>
        <dbReference type="ARBA" id="ARBA00016202"/>
    </source>
</evidence>
<feature type="chain" id="PRO_5009200533" description="Outer-membrane lipoprotein LolB" evidence="14">
    <location>
        <begin position="27"/>
        <end position="202"/>
    </location>
</feature>
<dbReference type="GO" id="GO:0044874">
    <property type="term" value="P:lipoprotein localization to outer membrane"/>
    <property type="evidence" value="ECO:0007669"/>
    <property type="project" value="UniProtKB-UniRule"/>
</dbReference>
<sequence>MAYRCYRTLFVVALALWLTGCSTLNSKPLPEQPLAASARQQQLQAMQQFTIQASVSIKTAADAISGNLHWQQLQPEYYNARLSNFLGISLFELQQDATGSQIQLRGETYYGVDTSSLLWQLSGWSMPLADMPLWLRGLPSNNSQHINVDEFGRVTSFSLTDSTGIIWQLEYQSFFSDSLSLPKRLLLSSESTKIKLVIRSWQ</sequence>
<evidence type="ECO:0000256" key="7">
    <source>
        <dbReference type="ARBA" id="ARBA00022927"/>
    </source>
</evidence>
<dbReference type="SUPFAM" id="SSF89392">
    <property type="entry name" value="Prokaryotic lipoproteins and lipoprotein localization factors"/>
    <property type="match status" value="1"/>
</dbReference>
<dbReference type="InterPro" id="IPR004565">
    <property type="entry name" value="OM_lipoprot_LolB"/>
</dbReference>
<name>A0A1E7Q9U7_9GAMM</name>
<gene>
    <name evidence="13" type="primary">lolB</name>
    <name evidence="15" type="ORF">BI198_05825</name>
</gene>
<keyword evidence="7 13" id="KW-0653">Protein transport</keyword>
<keyword evidence="6 13" id="KW-0732">Signal</keyword>
<evidence type="ECO:0000256" key="11">
    <source>
        <dbReference type="ARBA" id="ARBA00023237"/>
    </source>
</evidence>
<dbReference type="GO" id="GO:0015031">
    <property type="term" value="P:protein transport"/>
    <property type="evidence" value="ECO:0007669"/>
    <property type="project" value="UniProtKB-KW"/>
</dbReference>
<comment type="caution">
    <text evidence="15">The sequence shown here is derived from an EMBL/GenBank/DDBJ whole genome shotgun (WGS) entry which is preliminary data.</text>
</comment>
<evidence type="ECO:0000256" key="2">
    <source>
        <dbReference type="ARBA" id="ARBA00009696"/>
    </source>
</evidence>
<keyword evidence="5 13" id="KW-0813">Transport</keyword>
<evidence type="ECO:0000256" key="13">
    <source>
        <dbReference type="HAMAP-Rule" id="MF_00233"/>
    </source>
</evidence>
<evidence type="ECO:0000256" key="3">
    <source>
        <dbReference type="ARBA" id="ARBA00011245"/>
    </source>
</evidence>
<keyword evidence="9 13" id="KW-0564">Palmitate</keyword>